<evidence type="ECO:0000256" key="1">
    <source>
        <dbReference type="ARBA" id="ARBA00022737"/>
    </source>
</evidence>
<feature type="compositionally biased region" description="Polar residues" evidence="3">
    <location>
        <begin position="108"/>
        <end position="129"/>
    </location>
</feature>
<feature type="region of interest" description="Disordered" evidence="3">
    <location>
        <begin position="62"/>
        <end position="136"/>
    </location>
</feature>
<gene>
    <name evidence="4" type="ORF">KUDE01_016363</name>
</gene>
<keyword evidence="5" id="KW-1185">Reference proteome</keyword>
<sequence>MDIFCCAVFHLLEHNGSQQVHEKELITGPNTCAVFQNSVPSAPSTPNAPVTGYKRMVIPTQPPLTATKKSTPKPQAPGGGSSTLPSSASPVTKPQIQTAPQPVPASYATASTPSQPTFNVQVRSAQPGPQHQAPIGQLFGQQPIRSPAQVQYMPAQPKGPDFAYGPPQPGFSQMAQGAYQDQHHPGVHQVGGLSSRRAEPAPAQAYQPPDPRKTYITDVPPSLAPYTAGPAVPPKVTEPSCPALKSYEQLFKKPPMGCRVTSSAPENQRVCSVQGYQLCSREPEGVLGAGLPALLQRTRGCARCRVTSSAPENQRVCSVQGYQLCSREPEGVLGAGLPALLQRTRGCARCRVTSSAPENQRVCSVQGYQLCSREPEGVLGAGLPRGTTK</sequence>
<organism evidence="4 5">
    <name type="scientific">Dissostichus eleginoides</name>
    <name type="common">Patagonian toothfish</name>
    <name type="synonym">Dissostichus amissus</name>
    <dbReference type="NCBI Taxonomy" id="100907"/>
    <lineage>
        <taxon>Eukaryota</taxon>
        <taxon>Metazoa</taxon>
        <taxon>Chordata</taxon>
        <taxon>Craniata</taxon>
        <taxon>Vertebrata</taxon>
        <taxon>Euteleostomi</taxon>
        <taxon>Actinopterygii</taxon>
        <taxon>Neopterygii</taxon>
        <taxon>Teleostei</taxon>
        <taxon>Neoteleostei</taxon>
        <taxon>Acanthomorphata</taxon>
        <taxon>Eupercaria</taxon>
        <taxon>Perciformes</taxon>
        <taxon>Notothenioidei</taxon>
        <taxon>Nototheniidae</taxon>
        <taxon>Dissostichus</taxon>
    </lineage>
</organism>
<reference evidence="4" key="1">
    <citation type="submission" date="2023-04" db="EMBL/GenBank/DDBJ databases">
        <title>Chromosome-level genome of Chaenocephalus aceratus.</title>
        <authorList>
            <person name="Park H."/>
        </authorList>
    </citation>
    <scope>NUCLEOTIDE SEQUENCE</scope>
    <source>
        <strain evidence="4">DE</strain>
        <tissue evidence="4">Muscle</tissue>
    </source>
</reference>
<name>A0AAD9C9D1_DISEL</name>
<evidence type="ECO:0000256" key="2">
    <source>
        <dbReference type="ARBA" id="ARBA00023038"/>
    </source>
</evidence>
<dbReference type="PANTHER" id="PTHR24207:SF0">
    <property type="entry name" value="LIPOMA-PREFERRED PARTNER"/>
    <property type="match status" value="1"/>
</dbReference>
<keyword evidence="2" id="KW-0440">LIM domain</keyword>
<evidence type="ECO:0000313" key="5">
    <source>
        <dbReference type="Proteomes" id="UP001228049"/>
    </source>
</evidence>
<dbReference type="GO" id="GO:0001725">
    <property type="term" value="C:stress fiber"/>
    <property type="evidence" value="ECO:0007669"/>
    <property type="project" value="TreeGrafter"/>
</dbReference>
<evidence type="ECO:0000313" key="4">
    <source>
        <dbReference type="EMBL" id="KAK1896822.1"/>
    </source>
</evidence>
<keyword evidence="2" id="KW-0862">Zinc</keyword>
<dbReference type="GO" id="GO:0098609">
    <property type="term" value="P:cell-cell adhesion"/>
    <property type="evidence" value="ECO:0007669"/>
    <property type="project" value="TreeGrafter"/>
</dbReference>
<dbReference type="Proteomes" id="UP001228049">
    <property type="component" value="Unassembled WGS sequence"/>
</dbReference>
<keyword evidence="2" id="KW-0479">Metal-binding</keyword>
<accession>A0AAD9C9D1</accession>
<keyword evidence="1" id="KW-0677">Repeat</keyword>
<dbReference type="PANTHER" id="PTHR24207">
    <property type="entry name" value="ZYX102 PROTEIN"/>
    <property type="match status" value="1"/>
</dbReference>
<comment type="caution">
    <text evidence="4">The sequence shown here is derived from an EMBL/GenBank/DDBJ whole genome shotgun (WGS) entry which is preliminary data.</text>
</comment>
<feature type="region of interest" description="Disordered" evidence="3">
    <location>
        <begin position="183"/>
        <end position="213"/>
    </location>
</feature>
<evidence type="ECO:0000256" key="3">
    <source>
        <dbReference type="SAM" id="MobiDB-lite"/>
    </source>
</evidence>
<dbReference type="AlphaFoldDB" id="A0AAD9C9D1"/>
<feature type="compositionally biased region" description="Polar residues" evidence="3">
    <location>
        <begin position="63"/>
        <end position="73"/>
    </location>
</feature>
<feature type="compositionally biased region" description="Polar residues" evidence="3">
    <location>
        <begin position="82"/>
        <end position="100"/>
    </location>
</feature>
<proteinExistence type="predicted"/>
<dbReference type="EMBL" id="JASDAP010000009">
    <property type="protein sequence ID" value="KAK1896822.1"/>
    <property type="molecule type" value="Genomic_DNA"/>
</dbReference>
<dbReference type="GO" id="GO:0005925">
    <property type="term" value="C:focal adhesion"/>
    <property type="evidence" value="ECO:0007669"/>
    <property type="project" value="TreeGrafter"/>
</dbReference>
<protein>
    <submittedName>
        <fullName evidence="4">Lipoma-preferred partner like</fullName>
    </submittedName>
</protein>